<gene>
    <name evidence="2" type="ORF">RLDS_18465</name>
</gene>
<organism evidence="2 3">
    <name type="scientific">Sphingobium lactosutens DS20</name>
    <dbReference type="NCBI Taxonomy" id="1331060"/>
    <lineage>
        <taxon>Bacteria</taxon>
        <taxon>Pseudomonadati</taxon>
        <taxon>Pseudomonadota</taxon>
        <taxon>Alphaproteobacteria</taxon>
        <taxon>Sphingomonadales</taxon>
        <taxon>Sphingomonadaceae</taxon>
        <taxon>Sphingobium</taxon>
    </lineage>
</organism>
<proteinExistence type="predicted"/>
<feature type="signal peptide" evidence="1">
    <location>
        <begin position="1"/>
        <end position="27"/>
    </location>
</feature>
<evidence type="ECO:0000313" key="3">
    <source>
        <dbReference type="Proteomes" id="UP000015531"/>
    </source>
</evidence>
<dbReference type="AlphaFoldDB" id="T0HKR8"/>
<dbReference type="EMBL" id="ATDP01000101">
    <property type="protein sequence ID" value="EQB12758.1"/>
    <property type="molecule type" value="Genomic_DNA"/>
</dbReference>
<evidence type="ECO:0008006" key="4">
    <source>
        <dbReference type="Google" id="ProtNLM"/>
    </source>
</evidence>
<evidence type="ECO:0000313" key="2">
    <source>
        <dbReference type="EMBL" id="EQB12758.1"/>
    </source>
</evidence>
<accession>T0HKR8</accession>
<dbReference type="eggNOG" id="ENOG502ZY8N">
    <property type="taxonomic scope" value="Bacteria"/>
</dbReference>
<dbReference type="Pfam" id="PF13852">
    <property type="entry name" value="DUF4197"/>
    <property type="match status" value="1"/>
</dbReference>
<dbReference type="OrthoDB" id="9789685at2"/>
<comment type="caution">
    <text evidence="2">The sequence shown here is derived from an EMBL/GenBank/DDBJ whole genome shotgun (WGS) entry which is preliminary data.</text>
</comment>
<evidence type="ECO:0000256" key="1">
    <source>
        <dbReference type="SAM" id="SignalP"/>
    </source>
</evidence>
<keyword evidence="3" id="KW-1185">Reference proteome</keyword>
<dbReference type="PATRIC" id="fig|1331060.3.peg.3562"/>
<sequence length="224" mass="23468">MPSTHALLSDRRSLIAALAMLPLAACATPMGRYTVEQAVRRLLQLSSERAFARLTEPGGFYDDQLTRISPPDLGGGQGGAVLSALLRTNAVRNRVAMALNDVAVDLADNAAPIVMDAVQRMTLADAVSVLRGGPTAASDLLARETRGAVVDALIPGASRALRSDMFEMVSAALSASGGRDYAAMATNISNQIGDAIFRAIGREEAEIRRDPRATGDPVLIALLG</sequence>
<feature type="chain" id="PRO_5004563739" description="DUF4197 domain-containing protein" evidence="1">
    <location>
        <begin position="28"/>
        <end position="224"/>
    </location>
</feature>
<reference evidence="2 3" key="1">
    <citation type="journal article" date="2013" name="Genome Announc.">
        <title>Draft Genome Sequence of Sphingobium lactosutens Strain DS20T, Isolated from a Hexachlorocyclohexane Dumpsite.</title>
        <authorList>
            <person name="Kumar R."/>
            <person name="Dwivedi V."/>
            <person name="Negi V."/>
            <person name="Khurana J.P."/>
            <person name="Lal R."/>
        </authorList>
    </citation>
    <scope>NUCLEOTIDE SEQUENCE [LARGE SCALE GENOMIC DNA]</scope>
    <source>
        <strain evidence="2 3">DS20</strain>
    </source>
</reference>
<dbReference type="Proteomes" id="UP000015531">
    <property type="component" value="Unassembled WGS sequence"/>
</dbReference>
<dbReference type="RefSeq" id="WP_021227258.1">
    <property type="nucleotide sequence ID" value="NZ_ATDP01000101.1"/>
</dbReference>
<dbReference type="InterPro" id="IPR025245">
    <property type="entry name" value="DUF4197"/>
</dbReference>
<name>T0HKR8_9SPHN</name>
<keyword evidence="1" id="KW-0732">Signal</keyword>
<protein>
    <recommendedName>
        <fullName evidence="4">DUF4197 domain-containing protein</fullName>
    </recommendedName>
</protein>